<dbReference type="AlphaFoldDB" id="M0QQS5"/>
<proteinExistence type="predicted"/>
<dbReference type="RefSeq" id="WP_007625056.1">
    <property type="nucleotide sequence ID" value="NZ_BANX01000040.1"/>
</dbReference>
<dbReference type="Proteomes" id="UP000011666">
    <property type="component" value="Unassembled WGS sequence"/>
</dbReference>
<comment type="caution">
    <text evidence="1">The sequence shown here is derived from an EMBL/GenBank/DDBJ whole genome shotgun (WGS) entry which is preliminary data.</text>
</comment>
<evidence type="ECO:0000313" key="2">
    <source>
        <dbReference type="Proteomes" id="UP000011666"/>
    </source>
</evidence>
<evidence type="ECO:0000313" key="1">
    <source>
        <dbReference type="EMBL" id="GAC70749.1"/>
    </source>
</evidence>
<name>M0QQS5_9ACTN</name>
<accession>M0QQS5</accession>
<gene>
    <name evidence="1" type="ORF">GS4_40_00070</name>
</gene>
<dbReference type="EMBL" id="BANX01000040">
    <property type="protein sequence ID" value="GAC70749.1"/>
    <property type="molecule type" value="Genomic_DNA"/>
</dbReference>
<keyword evidence="2" id="KW-1185">Reference proteome</keyword>
<evidence type="ECO:0008006" key="3">
    <source>
        <dbReference type="Google" id="ProtNLM"/>
    </source>
</evidence>
<reference evidence="1 2" key="1">
    <citation type="submission" date="2013-01" db="EMBL/GenBank/DDBJ databases">
        <title>Whole genome shotgun sequence of Gordonia soli NBRC 108243.</title>
        <authorList>
            <person name="Isaki-Nakamura S."/>
            <person name="Hosoyama A."/>
            <person name="Tsuchikane K."/>
            <person name="Ando Y."/>
            <person name="Baba S."/>
            <person name="Ohji S."/>
            <person name="Hamada M."/>
            <person name="Tamura T."/>
            <person name="Yamazoe A."/>
            <person name="Yamazaki S."/>
            <person name="Fujita N."/>
        </authorList>
    </citation>
    <scope>NUCLEOTIDE SEQUENCE [LARGE SCALE GENOMIC DNA]</scope>
    <source>
        <strain evidence="1 2">NBRC 108243</strain>
    </source>
</reference>
<dbReference type="OrthoDB" id="5190387at2"/>
<dbReference type="STRING" id="1223545.GS4_40_00070"/>
<organism evidence="1 2">
    <name type="scientific">Gordonia soli NBRC 108243</name>
    <dbReference type="NCBI Taxonomy" id="1223545"/>
    <lineage>
        <taxon>Bacteria</taxon>
        <taxon>Bacillati</taxon>
        <taxon>Actinomycetota</taxon>
        <taxon>Actinomycetes</taxon>
        <taxon>Mycobacteriales</taxon>
        <taxon>Gordoniaceae</taxon>
        <taxon>Gordonia</taxon>
    </lineage>
</organism>
<sequence>MARISLTAAARRRASKGRIVAALRNAGMPLEISERDGVVRVYFIGIDDRGIELELILAPHLDDDDRWVVIHAMPTRFRKNW</sequence>
<protein>
    <recommendedName>
        <fullName evidence="3">DUF4258 domain-containing protein</fullName>
    </recommendedName>
</protein>